<dbReference type="EMBL" id="JAQQLF010000014">
    <property type="protein sequence ID" value="MDC7717956.1"/>
    <property type="molecule type" value="Genomic_DNA"/>
</dbReference>
<dbReference type="InterPro" id="IPR011006">
    <property type="entry name" value="CheY-like_superfamily"/>
</dbReference>
<gene>
    <name evidence="5" type="ORF">PQU95_12120</name>
</gene>
<dbReference type="PANTHER" id="PTHR44757">
    <property type="entry name" value="DIGUANYLATE CYCLASE DGCP"/>
    <property type="match status" value="1"/>
</dbReference>
<accession>A0ABT5IZF4</accession>
<dbReference type="InterPro" id="IPR052155">
    <property type="entry name" value="Biofilm_reg_signaling"/>
</dbReference>
<dbReference type="PROSITE" id="PS50883">
    <property type="entry name" value="EAL"/>
    <property type="match status" value="1"/>
</dbReference>
<dbReference type="NCBIfam" id="TIGR00254">
    <property type="entry name" value="GGDEF"/>
    <property type="match status" value="1"/>
</dbReference>
<dbReference type="InterPro" id="IPR029787">
    <property type="entry name" value="Nucleotide_cyclase"/>
</dbReference>
<feature type="modified residue" description="4-aspartylphosphate" evidence="1">
    <location>
        <position position="52"/>
    </location>
</feature>
<dbReference type="PROSITE" id="PS50887">
    <property type="entry name" value="GGDEF"/>
    <property type="match status" value="1"/>
</dbReference>
<protein>
    <submittedName>
        <fullName evidence="5">EAL domain-containing protein</fullName>
    </submittedName>
</protein>
<proteinExistence type="predicted"/>
<dbReference type="Gene3D" id="3.20.20.450">
    <property type="entry name" value="EAL domain"/>
    <property type="match status" value="1"/>
</dbReference>
<dbReference type="InterPro" id="IPR001633">
    <property type="entry name" value="EAL_dom"/>
</dbReference>
<comment type="caution">
    <text evidence="5">The sequence shown here is derived from an EMBL/GenBank/DDBJ whole genome shotgun (WGS) entry which is preliminary data.</text>
</comment>
<evidence type="ECO:0000313" key="5">
    <source>
        <dbReference type="EMBL" id="MDC7717956.1"/>
    </source>
</evidence>
<dbReference type="SMART" id="SM00267">
    <property type="entry name" value="GGDEF"/>
    <property type="match status" value="1"/>
</dbReference>
<feature type="domain" description="GGDEF" evidence="4">
    <location>
        <begin position="170"/>
        <end position="302"/>
    </location>
</feature>
<dbReference type="CDD" id="cd01948">
    <property type="entry name" value="EAL"/>
    <property type="match status" value="1"/>
</dbReference>
<evidence type="ECO:0000313" key="6">
    <source>
        <dbReference type="Proteomes" id="UP001219956"/>
    </source>
</evidence>
<evidence type="ECO:0000259" key="3">
    <source>
        <dbReference type="PROSITE" id="PS50883"/>
    </source>
</evidence>
<dbReference type="InterPro" id="IPR043128">
    <property type="entry name" value="Rev_trsase/Diguanyl_cyclase"/>
</dbReference>
<dbReference type="Gene3D" id="3.40.50.2300">
    <property type="match status" value="1"/>
</dbReference>
<dbReference type="RefSeq" id="WP_272752263.1">
    <property type="nucleotide sequence ID" value="NZ_JAQQLF010000014.1"/>
</dbReference>
<dbReference type="InterPro" id="IPR000160">
    <property type="entry name" value="GGDEF_dom"/>
</dbReference>
<name>A0ABT5IZF4_9NEIS</name>
<dbReference type="Gene3D" id="3.30.70.270">
    <property type="match status" value="1"/>
</dbReference>
<dbReference type="Pfam" id="PF00563">
    <property type="entry name" value="EAL"/>
    <property type="match status" value="1"/>
</dbReference>
<dbReference type="SUPFAM" id="SSF55073">
    <property type="entry name" value="Nucleotide cyclase"/>
    <property type="match status" value="1"/>
</dbReference>
<reference evidence="5 6" key="1">
    <citation type="submission" date="2023-01" db="EMBL/GenBank/DDBJ databases">
        <title>Novel species of the genus Vogesella isolated from rivers.</title>
        <authorList>
            <person name="Lu H."/>
        </authorList>
    </citation>
    <scope>NUCLEOTIDE SEQUENCE [LARGE SCALE GENOMIC DNA]</scope>
    <source>
        <strain evidence="5 6">DC21W</strain>
    </source>
</reference>
<keyword evidence="6" id="KW-1185">Reference proteome</keyword>
<dbReference type="InterPro" id="IPR035919">
    <property type="entry name" value="EAL_sf"/>
</dbReference>
<feature type="domain" description="Response regulatory" evidence="2">
    <location>
        <begin position="3"/>
        <end position="119"/>
    </location>
</feature>
<dbReference type="Pfam" id="PF00072">
    <property type="entry name" value="Response_reg"/>
    <property type="match status" value="1"/>
</dbReference>
<feature type="domain" description="EAL" evidence="3">
    <location>
        <begin position="311"/>
        <end position="564"/>
    </location>
</feature>
<dbReference type="Proteomes" id="UP001219956">
    <property type="component" value="Unassembled WGS sequence"/>
</dbReference>
<evidence type="ECO:0000259" key="4">
    <source>
        <dbReference type="PROSITE" id="PS50887"/>
    </source>
</evidence>
<organism evidence="5 6">
    <name type="scientific">Vogesella aquatica</name>
    <dbReference type="NCBI Taxonomy" id="2984206"/>
    <lineage>
        <taxon>Bacteria</taxon>
        <taxon>Pseudomonadati</taxon>
        <taxon>Pseudomonadota</taxon>
        <taxon>Betaproteobacteria</taxon>
        <taxon>Neisseriales</taxon>
        <taxon>Chromobacteriaceae</taxon>
        <taxon>Vogesella</taxon>
    </lineage>
</organism>
<dbReference type="CDD" id="cd01949">
    <property type="entry name" value="GGDEF"/>
    <property type="match status" value="1"/>
</dbReference>
<dbReference type="SUPFAM" id="SSF141868">
    <property type="entry name" value="EAL domain-like"/>
    <property type="match status" value="1"/>
</dbReference>
<evidence type="ECO:0000259" key="2">
    <source>
        <dbReference type="PROSITE" id="PS50110"/>
    </source>
</evidence>
<dbReference type="PANTHER" id="PTHR44757:SF2">
    <property type="entry name" value="BIOFILM ARCHITECTURE MAINTENANCE PROTEIN MBAA"/>
    <property type="match status" value="1"/>
</dbReference>
<evidence type="ECO:0000256" key="1">
    <source>
        <dbReference type="PROSITE-ProRule" id="PRU00169"/>
    </source>
</evidence>
<dbReference type="SMART" id="SM00052">
    <property type="entry name" value="EAL"/>
    <property type="match status" value="1"/>
</dbReference>
<dbReference type="Pfam" id="PF00990">
    <property type="entry name" value="GGDEF"/>
    <property type="match status" value="1"/>
</dbReference>
<dbReference type="CDD" id="cd17574">
    <property type="entry name" value="REC_OmpR"/>
    <property type="match status" value="1"/>
</dbReference>
<sequence>MRRILVVEDDIAIRNNIMALLRLEGYEADAAGDGQEALDYLRSHVYALVISDVMMPRMDGYALLRQLRSQPATAQLPVILLTALADKQDQRQGMNLGADDYLAKPFQREDLLNAIETRLGRSAQQQVEAQRLQAEAHRLRYLDQLTGLGSRMALLEALSGQGGLCETPGQLVVVLVLGVDYFSRINDSLGYQAGDAALRECGRRLEQTLGDMGRAFRMVGPNFAVVAQVAEPAAAGLLATCLQEAWLQPMTVLGEEMFIPVSIGYCLFPADAADAQQLLGRAEVALHQAQGLGGSHVLGYTAQMNAEASERLRLSNDLYRALERQEFELHYQPQIALQDGRLTGFEALLRWHHPRLGRVSPLRFIPLAEENGQIISIGCWVLAEACQRLASWQQLAPGVRMAVNLSARQFAAANLLHSIEAALDFSGLPPSLLEIEITEGTAMVDAERTVGTLLQLKSLGVKLALDDFGTGYSSLAYLKRFPLDVLKVDQSFVRNILTSAGDRAITQAVISLASSFGMSVIAEGVEREEQKQLLQQMGCDAYQGYLFSPPLSAQDVAEHLPEWMTARVPT</sequence>
<dbReference type="PROSITE" id="PS50110">
    <property type="entry name" value="RESPONSE_REGULATORY"/>
    <property type="match status" value="1"/>
</dbReference>
<dbReference type="InterPro" id="IPR001789">
    <property type="entry name" value="Sig_transdc_resp-reg_receiver"/>
</dbReference>
<dbReference type="SUPFAM" id="SSF52172">
    <property type="entry name" value="CheY-like"/>
    <property type="match status" value="1"/>
</dbReference>
<dbReference type="SMART" id="SM00448">
    <property type="entry name" value="REC"/>
    <property type="match status" value="1"/>
</dbReference>
<keyword evidence="1" id="KW-0597">Phosphoprotein</keyword>